<dbReference type="AlphaFoldDB" id="A0A381UYX3"/>
<dbReference type="InterPro" id="IPR050703">
    <property type="entry name" value="Flavin_MAO"/>
</dbReference>
<dbReference type="InterPro" id="IPR036188">
    <property type="entry name" value="FAD/NAD-bd_sf"/>
</dbReference>
<evidence type="ECO:0000256" key="2">
    <source>
        <dbReference type="ARBA" id="ARBA00005995"/>
    </source>
</evidence>
<feature type="domain" description="Amine oxidase" evidence="4">
    <location>
        <begin position="52"/>
        <end position="487"/>
    </location>
</feature>
<evidence type="ECO:0000313" key="5">
    <source>
        <dbReference type="EMBL" id="SVA32183.1"/>
    </source>
</evidence>
<name>A0A381UYX3_9ZZZZ</name>
<proteinExistence type="inferred from homology"/>
<dbReference type="PANTHER" id="PTHR43563:SF1">
    <property type="entry name" value="AMINE OXIDASE [FLAVIN-CONTAINING] B"/>
    <property type="match status" value="1"/>
</dbReference>
<comment type="cofactor">
    <cofactor evidence="1">
        <name>FAD</name>
        <dbReference type="ChEBI" id="CHEBI:57692"/>
    </cofactor>
</comment>
<evidence type="ECO:0000256" key="3">
    <source>
        <dbReference type="ARBA" id="ARBA00023002"/>
    </source>
</evidence>
<accession>A0A381UYX3</accession>
<dbReference type="GO" id="GO:0016491">
    <property type="term" value="F:oxidoreductase activity"/>
    <property type="evidence" value="ECO:0007669"/>
    <property type="project" value="UniProtKB-KW"/>
</dbReference>
<reference evidence="5" key="1">
    <citation type="submission" date="2018-05" db="EMBL/GenBank/DDBJ databases">
        <authorList>
            <person name="Lanie J.A."/>
            <person name="Ng W.-L."/>
            <person name="Kazmierczak K.M."/>
            <person name="Andrzejewski T.M."/>
            <person name="Davidsen T.M."/>
            <person name="Wayne K.J."/>
            <person name="Tettelin H."/>
            <person name="Glass J.I."/>
            <person name="Rusch D."/>
            <person name="Podicherti R."/>
            <person name="Tsui H.-C.T."/>
            <person name="Winkler M.E."/>
        </authorList>
    </citation>
    <scope>NUCLEOTIDE SEQUENCE</scope>
</reference>
<dbReference type="Pfam" id="PF01593">
    <property type="entry name" value="Amino_oxidase"/>
    <property type="match status" value="1"/>
</dbReference>
<dbReference type="SUPFAM" id="SSF54373">
    <property type="entry name" value="FAD-linked reductases, C-terminal domain"/>
    <property type="match status" value="1"/>
</dbReference>
<organism evidence="5">
    <name type="scientific">marine metagenome</name>
    <dbReference type="NCBI Taxonomy" id="408172"/>
    <lineage>
        <taxon>unclassified sequences</taxon>
        <taxon>metagenomes</taxon>
        <taxon>ecological metagenomes</taxon>
    </lineage>
</organism>
<dbReference type="Gene3D" id="3.50.50.60">
    <property type="entry name" value="FAD/NAD(P)-binding domain"/>
    <property type="match status" value="1"/>
</dbReference>
<protein>
    <recommendedName>
        <fullName evidence="4">Amine oxidase domain-containing protein</fullName>
    </recommendedName>
</protein>
<dbReference type="InterPro" id="IPR002937">
    <property type="entry name" value="Amino_oxidase"/>
</dbReference>
<keyword evidence="3" id="KW-0560">Oxidoreductase</keyword>
<dbReference type="PANTHER" id="PTHR43563">
    <property type="entry name" value="AMINE OXIDASE"/>
    <property type="match status" value="1"/>
</dbReference>
<evidence type="ECO:0000259" key="4">
    <source>
        <dbReference type="Pfam" id="PF01593"/>
    </source>
</evidence>
<dbReference type="InterPro" id="IPR001613">
    <property type="entry name" value="Flavin_amine_oxidase"/>
</dbReference>
<comment type="similarity">
    <text evidence="2">Belongs to the flavin monoamine oxidase family.</text>
</comment>
<gene>
    <name evidence="5" type="ORF">METZ01_LOCUS85037</name>
</gene>
<evidence type="ECO:0000256" key="1">
    <source>
        <dbReference type="ARBA" id="ARBA00001974"/>
    </source>
</evidence>
<dbReference type="SUPFAM" id="SSF51905">
    <property type="entry name" value="FAD/NAD(P)-binding domain"/>
    <property type="match status" value="1"/>
</dbReference>
<dbReference type="PRINTS" id="PR00757">
    <property type="entry name" value="AMINEOXDASEF"/>
</dbReference>
<dbReference type="EMBL" id="UINC01007236">
    <property type="protein sequence ID" value="SVA32183.1"/>
    <property type="molecule type" value="Genomic_DNA"/>
</dbReference>
<sequence length="490" mass="54106">MVSSIDNLKLKTRSRSRRTILQAIAAGAITSFYPKPVRALNKSDVVVIGAGLSGLYAATILQDEGYKVTVLEADNRVGGRVLSERSVPGNPESGGTSFGPGYARLIDTARRFDIELIDITPIVPFFMHQELAIDQTIVPLKDWPDHPKNVLPEESKEIFPSRFFQQLVSKKNPLIATNSWVDPENFHLDQSVHQWMLEQGFSDNLINLVYNTNITHGNTAKDVSVLMLFFVNAFMNAQRDLDFKTFGYTAKGGNMSIPEAMANNLGNGVQLNKKVIAINTTQKNSEIICKDGSLYRAGHVICSVPFSVLKKIRITPSIIGLQAEAINTLRSQKLNLLHMIPKSPFWQKDGMSPNMFTDGKAGMVIAERKGSAPSEVTSLTAWLRGPLAAEMDKMTETDAIRSVIESIEKLRPSAKEQLEPVAYHSWFQNPFSKGDWAIWGPGQIRKFAKNVATPHGQIHFCGEHTAVSNRGMEGAMESGERAALEVLGLL</sequence>